<reference evidence="1 2" key="1">
    <citation type="journal article" date="2019" name="Mol. Biol. Evol.">
        <title>Blast fungal genomes show frequent chromosomal changes, gene gains and losses, and effector gene turnover.</title>
        <authorList>
            <person name="Gomez Luciano L.B."/>
            <person name="Jason Tsai I."/>
            <person name="Chuma I."/>
            <person name="Tosa Y."/>
            <person name="Chen Y.H."/>
            <person name="Li J.Y."/>
            <person name="Li M.Y."/>
            <person name="Jade Lu M.Y."/>
            <person name="Nakayashiki H."/>
            <person name="Li W.H."/>
        </authorList>
    </citation>
    <scope>NUCLEOTIDE SEQUENCE [LARGE SCALE GENOMIC DNA]</scope>
    <source>
        <strain evidence="1">MZ5-1-6</strain>
    </source>
</reference>
<dbReference type="VEuPathDB" id="FungiDB:M_BR32_EuGene_00007531"/>
<sequence length="72" mass="7684">MSAIDAEEANALAYSLEIPGNPSIYIGWWQVNDGGIGRKPGSAWERQVSCKQSLATSPKTAVIVSTCVVMKT</sequence>
<dbReference type="EMBL" id="CP034205">
    <property type="protein sequence ID" value="QBZ55961.1"/>
    <property type="molecule type" value="Genomic_DNA"/>
</dbReference>
<proteinExistence type="predicted"/>
<organism evidence="1 2">
    <name type="scientific">Pyricularia oryzae</name>
    <name type="common">Rice blast fungus</name>
    <name type="synonym">Magnaporthe oryzae</name>
    <dbReference type="NCBI Taxonomy" id="318829"/>
    <lineage>
        <taxon>Eukaryota</taxon>
        <taxon>Fungi</taxon>
        <taxon>Dikarya</taxon>
        <taxon>Ascomycota</taxon>
        <taxon>Pezizomycotina</taxon>
        <taxon>Sordariomycetes</taxon>
        <taxon>Sordariomycetidae</taxon>
        <taxon>Magnaporthales</taxon>
        <taxon>Pyriculariaceae</taxon>
        <taxon>Pyricularia</taxon>
    </lineage>
</organism>
<accession>A0A4P7N4I1</accession>
<evidence type="ECO:0000313" key="1">
    <source>
        <dbReference type="EMBL" id="QBZ55961.1"/>
    </source>
</evidence>
<gene>
    <name evidence="1" type="ORF">PoMZ_00867</name>
</gene>
<dbReference type="AlphaFoldDB" id="A0A4P7N4I1"/>
<protein>
    <submittedName>
        <fullName evidence="1">Uncharacterized protein</fullName>
    </submittedName>
</protein>
<name>A0A4P7N4I1_PYROR</name>
<evidence type="ECO:0000313" key="2">
    <source>
        <dbReference type="Proteomes" id="UP000294847"/>
    </source>
</evidence>
<dbReference type="Proteomes" id="UP000294847">
    <property type="component" value="Chromosome 2"/>
</dbReference>